<keyword evidence="4" id="KW-1185">Reference proteome</keyword>
<name>A0AAE0XIE5_9PEZI</name>
<reference evidence="3" key="1">
    <citation type="journal article" date="2023" name="Mol. Phylogenet. Evol.">
        <title>Genome-scale phylogeny and comparative genomics of the fungal order Sordariales.</title>
        <authorList>
            <person name="Hensen N."/>
            <person name="Bonometti L."/>
            <person name="Westerberg I."/>
            <person name="Brannstrom I.O."/>
            <person name="Guillou S."/>
            <person name="Cros-Aarteil S."/>
            <person name="Calhoun S."/>
            <person name="Haridas S."/>
            <person name="Kuo A."/>
            <person name="Mondo S."/>
            <person name="Pangilinan J."/>
            <person name="Riley R."/>
            <person name="LaButti K."/>
            <person name="Andreopoulos B."/>
            <person name="Lipzen A."/>
            <person name="Chen C."/>
            <person name="Yan M."/>
            <person name="Daum C."/>
            <person name="Ng V."/>
            <person name="Clum A."/>
            <person name="Steindorff A."/>
            <person name="Ohm R.A."/>
            <person name="Martin F."/>
            <person name="Silar P."/>
            <person name="Natvig D.O."/>
            <person name="Lalanne C."/>
            <person name="Gautier V."/>
            <person name="Ament-Velasquez S.L."/>
            <person name="Kruys A."/>
            <person name="Hutchinson M.I."/>
            <person name="Powell A.J."/>
            <person name="Barry K."/>
            <person name="Miller A.N."/>
            <person name="Grigoriev I.V."/>
            <person name="Debuchy R."/>
            <person name="Gladieux P."/>
            <person name="Hiltunen Thoren M."/>
            <person name="Johannesson H."/>
        </authorList>
    </citation>
    <scope>NUCLEOTIDE SEQUENCE</scope>
    <source>
        <strain evidence="3">CBS 314.62</strain>
    </source>
</reference>
<organism evidence="3 4">
    <name type="scientific">Podospora appendiculata</name>
    <dbReference type="NCBI Taxonomy" id="314037"/>
    <lineage>
        <taxon>Eukaryota</taxon>
        <taxon>Fungi</taxon>
        <taxon>Dikarya</taxon>
        <taxon>Ascomycota</taxon>
        <taxon>Pezizomycotina</taxon>
        <taxon>Sordariomycetes</taxon>
        <taxon>Sordariomycetidae</taxon>
        <taxon>Sordariales</taxon>
        <taxon>Podosporaceae</taxon>
        <taxon>Podospora</taxon>
    </lineage>
</organism>
<comment type="caution">
    <text evidence="3">The sequence shown here is derived from an EMBL/GenBank/DDBJ whole genome shotgun (WGS) entry which is preliminary data.</text>
</comment>
<gene>
    <name evidence="3" type="ORF">B0T22DRAFT_450096</name>
</gene>
<feature type="compositionally biased region" description="Basic and acidic residues" evidence="1">
    <location>
        <begin position="80"/>
        <end position="98"/>
    </location>
</feature>
<evidence type="ECO:0000256" key="2">
    <source>
        <dbReference type="SAM" id="SignalP"/>
    </source>
</evidence>
<feature type="region of interest" description="Disordered" evidence="1">
    <location>
        <begin position="25"/>
        <end position="98"/>
    </location>
</feature>
<feature type="chain" id="PRO_5042107183" description="Secreted protein" evidence="2">
    <location>
        <begin position="25"/>
        <end position="98"/>
    </location>
</feature>
<dbReference type="EMBL" id="JAULSO010000001">
    <property type="protein sequence ID" value="KAK3693547.1"/>
    <property type="molecule type" value="Genomic_DNA"/>
</dbReference>
<evidence type="ECO:0000313" key="3">
    <source>
        <dbReference type="EMBL" id="KAK3693547.1"/>
    </source>
</evidence>
<proteinExistence type="predicted"/>
<dbReference type="AlphaFoldDB" id="A0AAE0XIE5"/>
<dbReference type="Proteomes" id="UP001270362">
    <property type="component" value="Unassembled WGS sequence"/>
</dbReference>
<feature type="compositionally biased region" description="Polar residues" evidence="1">
    <location>
        <begin position="25"/>
        <end position="39"/>
    </location>
</feature>
<evidence type="ECO:0000256" key="1">
    <source>
        <dbReference type="SAM" id="MobiDB-lite"/>
    </source>
</evidence>
<sequence length="98" mass="10766">MHGMTLFLASSIFLSFVPLLTVNASVSPPTQPQHRQSPSKLCYSLSRSETDRIINISNTQPTSSKKNTEKENDPSVPPHAESKHNSSEPQRDPHAPSS</sequence>
<protein>
    <recommendedName>
        <fullName evidence="5">Secreted protein</fullName>
    </recommendedName>
</protein>
<reference evidence="3" key="2">
    <citation type="submission" date="2023-06" db="EMBL/GenBank/DDBJ databases">
        <authorList>
            <consortium name="Lawrence Berkeley National Laboratory"/>
            <person name="Haridas S."/>
            <person name="Hensen N."/>
            <person name="Bonometti L."/>
            <person name="Westerberg I."/>
            <person name="Brannstrom I.O."/>
            <person name="Guillou S."/>
            <person name="Cros-Aarteil S."/>
            <person name="Calhoun S."/>
            <person name="Kuo A."/>
            <person name="Mondo S."/>
            <person name="Pangilinan J."/>
            <person name="Riley R."/>
            <person name="Labutti K."/>
            <person name="Andreopoulos B."/>
            <person name="Lipzen A."/>
            <person name="Chen C."/>
            <person name="Yanf M."/>
            <person name="Daum C."/>
            <person name="Ng V."/>
            <person name="Clum A."/>
            <person name="Steindorff A."/>
            <person name="Ohm R."/>
            <person name="Martin F."/>
            <person name="Silar P."/>
            <person name="Natvig D."/>
            <person name="Lalanne C."/>
            <person name="Gautier V."/>
            <person name="Ament-Velasquez S.L."/>
            <person name="Kruys A."/>
            <person name="Hutchinson M.I."/>
            <person name="Powell A.J."/>
            <person name="Barry K."/>
            <person name="Miller A.N."/>
            <person name="Grigoriev I.V."/>
            <person name="Debuchy R."/>
            <person name="Gladieux P."/>
            <person name="Thoren M.H."/>
            <person name="Johannesson H."/>
        </authorList>
    </citation>
    <scope>NUCLEOTIDE SEQUENCE</scope>
    <source>
        <strain evidence="3">CBS 314.62</strain>
    </source>
</reference>
<feature type="signal peptide" evidence="2">
    <location>
        <begin position="1"/>
        <end position="24"/>
    </location>
</feature>
<evidence type="ECO:0000313" key="4">
    <source>
        <dbReference type="Proteomes" id="UP001270362"/>
    </source>
</evidence>
<keyword evidence="2" id="KW-0732">Signal</keyword>
<evidence type="ECO:0008006" key="5">
    <source>
        <dbReference type="Google" id="ProtNLM"/>
    </source>
</evidence>
<accession>A0AAE0XIE5</accession>
<feature type="compositionally biased region" description="Polar residues" evidence="1">
    <location>
        <begin position="55"/>
        <end position="65"/>
    </location>
</feature>